<evidence type="ECO:0000259" key="4">
    <source>
        <dbReference type="PROSITE" id="PS51379"/>
    </source>
</evidence>
<dbReference type="InterPro" id="IPR053135">
    <property type="entry name" value="AKR2_Oxidoreductase"/>
</dbReference>
<dbReference type="GO" id="GO:0051536">
    <property type="term" value="F:iron-sulfur cluster binding"/>
    <property type="evidence" value="ECO:0007669"/>
    <property type="project" value="UniProtKB-KW"/>
</dbReference>
<sequence>MNYRELGNTGLAVSEIGLGGEWLTGLATEQVDRVIDAALAEGVNCLDIFMPQPETRSNIGHALRGRREKMLLQGHLGAIYEDGQYTRSRQMDKVKAAFDDLLTRLGTDYIDIGMLHYIDNMEEYQRLMDGEFYAYACQLRDQGVIRHIGLSSHNPQVSLRAVEEGRIQVLMFSINPAYDLEGAAANIEELMHYQLLQSGQWTADPARQELYARCAAKGVGITVMKPLGAGSLLRAESSPFGAAMTVVQCCHYCLTRPGVASVLVGCRTPEQVQAAARYATASPEEKAYGHIYAAGRRIQMTGRCMYCNHCQPCPVHIDVAEVTKFLDLARQQEQVPETVRDHYLALAHHAGECIQCGSCEGNCPFGVQVRENMAAAQALFGC</sequence>
<dbReference type="PROSITE" id="PS51379">
    <property type="entry name" value="4FE4S_FER_2"/>
    <property type="match status" value="1"/>
</dbReference>
<reference evidence="5" key="2">
    <citation type="submission" date="2021-04" db="EMBL/GenBank/DDBJ databases">
        <authorList>
            <person name="Gilroy R."/>
        </authorList>
    </citation>
    <scope>NUCLEOTIDE SEQUENCE</scope>
    <source>
        <strain evidence="5">CHK188-5543</strain>
    </source>
</reference>
<evidence type="ECO:0000256" key="1">
    <source>
        <dbReference type="ARBA" id="ARBA00022723"/>
    </source>
</evidence>
<evidence type="ECO:0000256" key="2">
    <source>
        <dbReference type="ARBA" id="ARBA00023004"/>
    </source>
</evidence>
<dbReference type="AlphaFoldDB" id="A0A9D2B7L6"/>
<evidence type="ECO:0000313" key="6">
    <source>
        <dbReference type="Proteomes" id="UP000886800"/>
    </source>
</evidence>
<dbReference type="InterPro" id="IPR036812">
    <property type="entry name" value="NAD(P)_OxRdtase_dom_sf"/>
</dbReference>
<reference evidence="5" key="1">
    <citation type="journal article" date="2021" name="PeerJ">
        <title>Extensive microbial diversity within the chicken gut microbiome revealed by metagenomics and culture.</title>
        <authorList>
            <person name="Gilroy R."/>
            <person name="Ravi A."/>
            <person name="Getino M."/>
            <person name="Pursley I."/>
            <person name="Horton D.L."/>
            <person name="Alikhan N.F."/>
            <person name="Baker D."/>
            <person name="Gharbi K."/>
            <person name="Hall N."/>
            <person name="Watson M."/>
            <person name="Adriaenssens E.M."/>
            <person name="Foster-Nyarko E."/>
            <person name="Jarju S."/>
            <person name="Secka A."/>
            <person name="Antonio M."/>
            <person name="Oren A."/>
            <person name="Chaudhuri R.R."/>
            <person name="La Ragione R."/>
            <person name="Hildebrand F."/>
            <person name="Pallen M.J."/>
        </authorList>
    </citation>
    <scope>NUCLEOTIDE SEQUENCE</scope>
    <source>
        <strain evidence="5">CHK188-5543</strain>
    </source>
</reference>
<protein>
    <submittedName>
        <fullName evidence="5">Aldo/keto reductase</fullName>
    </submittedName>
</protein>
<evidence type="ECO:0000313" key="5">
    <source>
        <dbReference type="EMBL" id="HIX66250.1"/>
    </source>
</evidence>
<name>A0A9D2B7L6_9FIRM</name>
<dbReference type="InterPro" id="IPR017900">
    <property type="entry name" value="4Fe4S_Fe_S_CS"/>
</dbReference>
<keyword evidence="2" id="KW-0408">Iron</keyword>
<keyword evidence="1" id="KW-0479">Metal-binding</keyword>
<dbReference type="PROSITE" id="PS00198">
    <property type="entry name" value="4FE4S_FER_1"/>
    <property type="match status" value="1"/>
</dbReference>
<gene>
    <name evidence="5" type="ORF">H9736_08390</name>
</gene>
<dbReference type="InterPro" id="IPR017896">
    <property type="entry name" value="4Fe4S_Fe-S-bd"/>
</dbReference>
<dbReference type="GO" id="GO:0046872">
    <property type="term" value="F:metal ion binding"/>
    <property type="evidence" value="ECO:0007669"/>
    <property type="project" value="UniProtKB-KW"/>
</dbReference>
<dbReference type="InterPro" id="IPR023210">
    <property type="entry name" value="NADP_OxRdtase_dom"/>
</dbReference>
<accession>A0A9D2B7L6</accession>
<dbReference type="Pfam" id="PF00248">
    <property type="entry name" value="Aldo_ket_red"/>
    <property type="match status" value="1"/>
</dbReference>
<dbReference type="PANTHER" id="PTHR43312:SF1">
    <property type="entry name" value="NADP-DEPENDENT OXIDOREDUCTASE DOMAIN-CONTAINING PROTEIN"/>
    <property type="match status" value="1"/>
</dbReference>
<dbReference type="SUPFAM" id="SSF51430">
    <property type="entry name" value="NAD(P)-linked oxidoreductase"/>
    <property type="match status" value="1"/>
</dbReference>
<dbReference type="EMBL" id="DXES01000177">
    <property type="protein sequence ID" value="HIX66250.1"/>
    <property type="molecule type" value="Genomic_DNA"/>
</dbReference>
<comment type="caution">
    <text evidence="5">The sequence shown here is derived from an EMBL/GenBank/DDBJ whole genome shotgun (WGS) entry which is preliminary data.</text>
</comment>
<organism evidence="5 6">
    <name type="scientific">Candidatus Anaerotruncus excrementipullorum</name>
    <dbReference type="NCBI Taxonomy" id="2838465"/>
    <lineage>
        <taxon>Bacteria</taxon>
        <taxon>Bacillati</taxon>
        <taxon>Bacillota</taxon>
        <taxon>Clostridia</taxon>
        <taxon>Eubacteriales</taxon>
        <taxon>Oscillospiraceae</taxon>
        <taxon>Anaerotruncus</taxon>
    </lineage>
</organism>
<proteinExistence type="predicted"/>
<dbReference type="CDD" id="cd19100">
    <property type="entry name" value="AKR_unchar"/>
    <property type="match status" value="1"/>
</dbReference>
<dbReference type="PANTHER" id="PTHR43312">
    <property type="entry name" value="D-THREO-ALDOSE 1-DEHYDROGENASE"/>
    <property type="match status" value="1"/>
</dbReference>
<dbReference type="SUPFAM" id="SSF46548">
    <property type="entry name" value="alpha-helical ferredoxin"/>
    <property type="match status" value="1"/>
</dbReference>
<dbReference type="Gene3D" id="3.20.20.100">
    <property type="entry name" value="NADP-dependent oxidoreductase domain"/>
    <property type="match status" value="1"/>
</dbReference>
<evidence type="ECO:0000256" key="3">
    <source>
        <dbReference type="ARBA" id="ARBA00023014"/>
    </source>
</evidence>
<feature type="domain" description="4Fe-4S ferredoxin-type" evidence="4">
    <location>
        <begin position="344"/>
        <end position="373"/>
    </location>
</feature>
<keyword evidence="3" id="KW-0411">Iron-sulfur</keyword>
<dbReference type="Proteomes" id="UP000886800">
    <property type="component" value="Unassembled WGS sequence"/>
</dbReference>